<organism evidence="2 3">
    <name type="scientific">Candidatus Liptonbacteria bacterium RIFCSPLOWO2_01_FULL_56_20</name>
    <dbReference type="NCBI Taxonomy" id="1798652"/>
    <lineage>
        <taxon>Bacteria</taxon>
        <taxon>Candidatus Liptoniibacteriota</taxon>
    </lineage>
</organism>
<evidence type="ECO:0000256" key="1">
    <source>
        <dbReference type="SAM" id="Phobius"/>
    </source>
</evidence>
<evidence type="ECO:0000313" key="2">
    <source>
        <dbReference type="EMBL" id="OGZ01728.1"/>
    </source>
</evidence>
<protein>
    <submittedName>
        <fullName evidence="2">Uncharacterized protein</fullName>
    </submittedName>
</protein>
<dbReference type="EMBL" id="MHLC01000005">
    <property type="protein sequence ID" value="OGZ01728.1"/>
    <property type="molecule type" value="Genomic_DNA"/>
</dbReference>
<proteinExistence type="predicted"/>
<comment type="caution">
    <text evidence="2">The sequence shown here is derived from an EMBL/GenBank/DDBJ whole genome shotgun (WGS) entry which is preliminary data.</text>
</comment>
<gene>
    <name evidence="2" type="ORF">A3A43_00960</name>
</gene>
<evidence type="ECO:0000313" key="3">
    <source>
        <dbReference type="Proteomes" id="UP000178495"/>
    </source>
</evidence>
<keyword evidence="1" id="KW-0812">Transmembrane</keyword>
<dbReference type="Proteomes" id="UP000178495">
    <property type="component" value="Unassembled WGS sequence"/>
</dbReference>
<sequence length="162" mass="18155">MNKKAYSAMTAEEPLAERAPRSTKQVIVLVVALIIIVAVGWNALIWAGIVPSPDFPAVARGKWQAVFLTNNQVYFGHLQNYNQDYALLKDIYYLRVTELVNEPLQQGAPSQPAINLVKLGGELHGPQDVMYIPKDKVMFWENMKDDSQVVQAITNFLATQPQ</sequence>
<feature type="transmembrane region" description="Helical" evidence="1">
    <location>
        <begin position="26"/>
        <end position="49"/>
    </location>
</feature>
<dbReference type="AlphaFoldDB" id="A0A1G2CMP9"/>
<reference evidence="2 3" key="1">
    <citation type="journal article" date="2016" name="Nat. Commun.">
        <title>Thousands of microbial genomes shed light on interconnected biogeochemical processes in an aquifer system.</title>
        <authorList>
            <person name="Anantharaman K."/>
            <person name="Brown C.T."/>
            <person name="Hug L.A."/>
            <person name="Sharon I."/>
            <person name="Castelle C.J."/>
            <person name="Probst A.J."/>
            <person name="Thomas B.C."/>
            <person name="Singh A."/>
            <person name="Wilkins M.J."/>
            <person name="Karaoz U."/>
            <person name="Brodie E.L."/>
            <person name="Williams K.H."/>
            <person name="Hubbard S.S."/>
            <person name="Banfield J.F."/>
        </authorList>
    </citation>
    <scope>NUCLEOTIDE SEQUENCE [LARGE SCALE GENOMIC DNA]</scope>
</reference>
<keyword evidence="1" id="KW-1133">Transmembrane helix</keyword>
<keyword evidence="1" id="KW-0472">Membrane</keyword>
<dbReference type="STRING" id="1798652.A3A43_00960"/>
<name>A0A1G2CMP9_9BACT</name>
<accession>A0A1G2CMP9</accession>